<comment type="caution">
    <text evidence="1">The sequence shown here is derived from an EMBL/GenBank/DDBJ whole genome shotgun (WGS) entry which is preliminary data.</text>
</comment>
<dbReference type="RefSeq" id="WP_138836207.1">
    <property type="nucleotide sequence ID" value="NZ_VCNI01000002.1"/>
</dbReference>
<organism evidence="1 2">
    <name type="scientific">Flagellimonas algicola</name>
    <dbReference type="NCBI Taxonomy" id="2583815"/>
    <lineage>
        <taxon>Bacteria</taxon>
        <taxon>Pseudomonadati</taxon>
        <taxon>Bacteroidota</taxon>
        <taxon>Flavobacteriia</taxon>
        <taxon>Flavobacteriales</taxon>
        <taxon>Flavobacteriaceae</taxon>
        <taxon>Flagellimonas</taxon>
    </lineage>
</organism>
<sequence length="488" mass="55702">MKHIFFLVFLAFYTNLFSQVNLVETHIPNNLKGNQILPIENEKTNQLGVFSLLSQRSVCYLYDENLVLKDSVQTAEIPSKFKSLLGAQVGKNGTYQLFLSSKGQQSVLGVAPRIKYGLAKFDFNSRKTSWNEFELDLKKEYVIESFNLNSRFVLMTINAKSSVLNFYRFDDDGISEKIVVDCSDVLFRDWDGSKVLLSKLLITKTSLGNSYLEHLVRVNLETPNSIRLTVNSSKLYLKNGMLLISLDINKNFTQILSIDTADWSKKLMGFVKPTVMSSATGYSTKSNSLIYDEKYFGIKLFGNKLKLEVTDFNTKEAIKTYLIENNKPISLKNSPIIIKDGQFVKHREVEKTSQFFKKLRDGNIALSVTKDKNENYEITVGASIPVQYVTTSNSTFSNTHFPVHSNGLNPVHFSYTGFIGGRTVYIKCLVDQKFDNVDGSSNDNVFEKIRKFVEQENVNYKTVFKFDDKVVLCFYDDSTKVFFQSFEK</sequence>
<dbReference type="Proteomes" id="UP000751614">
    <property type="component" value="Unassembled WGS sequence"/>
</dbReference>
<keyword evidence="2" id="KW-1185">Reference proteome</keyword>
<dbReference type="EMBL" id="VCNI01000002">
    <property type="protein sequence ID" value="TMU54735.1"/>
    <property type="molecule type" value="Genomic_DNA"/>
</dbReference>
<evidence type="ECO:0000313" key="1">
    <source>
        <dbReference type="EMBL" id="TMU54735.1"/>
    </source>
</evidence>
<name>A0ABY2WJB5_9FLAO</name>
<gene>
    <name evidence="1" type="ORF">FGG15_11075</name>
</gene>
<proteinExistence type="predicted"/>
<accession>A0ABY2WJB5</accession>
<reference evidence="1 2" key="1">
    <citation type="submission" date="2019-05" db="EMBL/GenBank/DDBJ databases">
        <title>Flagellimonas sp. AsT0115, sp. nov., isolated from a marine red algae, Asparagopsis taxiformis.</title>
        <authorList>
            <person name="Kim J."/>
            <person name="Jeong S.E."/>
            <person name="Jeon C.O."/>
        </authorList>
    </citation>
    <scope>NUCLEOTIDE SEQUENCE [LARGE SCALE GENOMIC DNA]</scope>
    <source>
        <strain evidence="1 2">AsT0115</strain>
    </source>
</reference>
<protein>
    <submittedName>
        <fullName evidence="1">Uncharacterized protein</fullName>
    </submittedName>
</protein>
<evidence type="ECO:0000313" key="2">
    <source>
        <dbReference type="Proteomes" id="UP000751614"/>
    </source>
</evidence>